<evidence type="ECO:0000256" key="3">
    <source>
        <dbReference type="ARBA" id="ARBA00022722"/>
    </source>
</evidence>
<dbReference type="PANTHER" id="PTHR15822:SF4">
    <property type="entry name" value="TYROSYL-DNA PHOSPHODIESTERASE 2"/>
    <property type="match status" value="1"/>
</dbReference>
<dbReference type="EMBL" id="PTIW01000002">
    <property type="protein sequence ID" value="PPK62617.1"/>
    <property type="molecule type" value="Genomic_DNA"/>
</dbReference>
<evidence type="ECO:0000259" key="9">
    <source>
        <dbReference type="Pfam" id="PF03372"/>
    </source>
</evidence>
<keyword evidence="8" id="KW-0234">DNA repair</keyword>
<keyword evidence="4" id="KW-0479">Metal-binding</keyword>
<dbReference type="Pfam" id="PF03372">
    <property type="entry name" value="Exo_endo_phos"/>
    <property type="match status" value="1"/>
</dbReference>
<evidence type="ECO:0000256" key="2">
    <source>
        <dbReference type="ARBA" id="ARBA00001946"/>
    </source>
</evidence>
<organism evidence="10 11">
    <name type="scientific">Malaciobacter marinus</name>
    <dbReference type="NCBI Taxonomy" id="505249"/>
    <lineage>
        <taxon>Bacteria</taxon>
        <taxon>Pseudomonadati</taxon>
        <taxon>Campylobacterota</taxon>
        <taxon>Epsilonproteobacteria</taxon>
        <taxon>Campylobacterales</taxon>
        <taxon>Arcobacteraceae</taxon>
        <taxon>Malaciobacter</taxon>
    </lineage>
</organism>
<comment type="cofactor">
    <cofactor evidence="1">
        <name>Mn(2+)</name>
        <dbReference type="ChEBI" id="CHEBI:29035"/>
    </cofactor>
</comment>
<evidence type="ECO:0000313" key="10">
    <source>
        <dbReference type="EMBL" id="PPK62617.1"/>
    </source>
</evidence>
<dbReference type="GO" id="GO:0006281">
    <property type="term" value="P:DNA repair"/>
    <property type="evidence" value="ECO:0007669"/>
    <property type="project" value="UniProtKB-KW"/>
</dbReference>
<dbReference type="AlphaFoldDB" id="A0AB36ZYN2"/>
<dbReference type="SUPFAM" id="SSF56219">
    <property type="entry name" value="DNase I-like"/>
    <property type="match status" value="1"/>
</dbReference>
<evidence type="ECO:0000256" key="1">
    <source>
        <dbReference type="ARBA" id="ARBA00001936"/>
    </source>
</evidence>
<keyword evidence="7" id="KW-0460">Magnesium</keyword>
<dbReference type="GO" id="GO:0046872">
    <property type="term" value="F:metal ion binding"/>
    <property type="evidence" value="ECO:0007669"/>
    <property type="project" value="UniProtKB-KW"/>
</dbReference>
<evidence type="ECO:0000256" key="7">
    <source>
        <dbReference type="ARBA" id="ARBA00022842"/>
    </source>
</evidence>
<comment type="caution">
    <text evidence="10">The sequence shown here is derived from an EMBL/GenBank/DDBJ whole genome shotgun (WGS) entry which is preliminary data.</text>
</comment>
<gene>
    <name evidence="10" type="ORF">B0F89_10219</name>
</gene>
<proteinExistence type="predicted"/>
<evidence type="ECO:0000256" key="5">
    <source>
        <dbReference type="ARBA" id="ARBA00022763"/>
    </source>
</evidence>
<evidence type="ECO:0000256" key="6">
    <source>
        <dbReference type="ARBA" id="ARBA00022801"/>
    </source>
</evidence>
<feature type="domain" description="Endonuclease/exonuclease/phosphatase" evidence="9">
    <location>
        <begin position="8"/>
        <end position="215"/>
    </location>
</feature>
<accession>A0AB36ZYN2</accession>
<dbReference type="Gene3D" id="3.60.10.10">
    <property type="entry name" value="Endonuclease/exonuclease/phosphatase"/>
    <property type="match status" value="1"/>
</dbReference>
<keyword evidence="6 10" id="KW-0378">Hydrolase</keyword>
<reference evidence="10 11" key="1">
    <citation type="submission" date="2018-02" db="EMBL/GenBank/DDBJ databases">
        <title>Subsurface microbial communities from deep shales in Ohio and West Virginia, USA.</title>
        <authorList>
            <person name="Wrighton K."/>
        </authorList>
    </citation>
    <scope>NUCLEOTIDE SEQUENCE [LARGE SCALE GENOMIC DNA]</scope>
    <source>
        <strain evidence="10 11">MARC-MIP3H16</strain>
    </source>
</reference>
<dbReference type="InterPro" id="IPR051547">
    <property type="entry name" value="TDP2-like"/>
</dbReference>
<evidence type="ECO:0000313" key="11">
    <source>
        <dbReference type="Proteomes" id="UP000239861"/>
    </source>
</evidence>
<comment type="cofactor">
    <cofactor evidence="2">
        <name>Mg(2+)</name>
        <dbReference type="ChEBI" id="CHEBI:18420"/>
    </cofactor>
</comment>
<dbReference type="GO" id="GO:0016787">
    <property type="term" value="F:hydrolase activity"/>
    <property type="evidence" value="ECO:0007669"/>
    <property type="project" value="UniProtKB-KW"/>
</dbReference>
<dbReference type="GO" id="GO:0004519">
    <property type="term" value="F:endonuclease activity"/>
    <property type="evidence" value="ECO:0007669"/>
    <property type="project" value="UniProtKB-KW"/>
</dbReference>
<dbReference type="InterPro" id="IPR005135">
    <property type="entry name" value="Endo/exonuclease/phosphatase"/>
</dbReference>
<sequence length="224" mass="26173">MKNKFKIATYNIWKDCGKFPQRIHQMPEFLKKLDCICLQEDFESDAFCSSDTINEVLQLEKTTLSIRKKKRNGIVSSSNLTILSKVKPNNIQQLIFDENKEDERGTLIVEITYHEKKILIVNTHLTNIDQKKRIEHIYQIKNTLDKKTADLIILCGDMNSVPNSKEVQCIKRHGFIDYNNNPTYEKGLTLDYILSKSNFPIQVKSKIIIQNLSDHHCLQNKFVW</sequence>
<keyword evidence="3" id="KW-0540">Nuclease</keyword>
<dbReference type="InterPro" id="IPR036691">
    <property type="entry name" value="Endo/exonu/phosph_ase_sf"/>
</dbReference>
<evidence type="ECO:0000256" key="4">
    <source>
        <dbReference type="ARBA" id="ARBA00022723"/>
    </source>
</evidence>
<keyword evidence="5" id="KW-0227">DNA damage</keyword>
<dbReference type="RefSeq" id="WP_104411666.1">
    <property type="nucleotide sequence ID" value="NZ_PTIW01000002.1"/>
</dbReference>
<keyword evidence="10" id="KW-0255">Endonuclease</keyword>
<dbReference type="Proteomes" id="UP000239861">
    <property type="component" value="Unassembled WGS sequence"/>
</dbReference>
<evidence type="ECO:0000256" key="8">
    <source>
        <dbReference type="ARBA" id="ARBA00023204"/>
    </source>
</evidence>
<dbReference type="PANTHER" id="PTHR15822">
    <property type="entry name" value="TRAF AND TNF RECEPTOR-ASSOCIATED PROTEIN"/>
    <property type="match status" value="1"/>
</dbReference>
<protein>
    <submittedName>
        <fullName evidence="10">Endonuclease/exonuclease/phosphatase family metal-dependent hydrolase</fullName>
    </submittedName>
</protein>
<name>A0AB36ZYN2_9BACT</name>